<comment type="caution">
    <text evidence="2">The sequence shown here is derived from an EMBL/GenBank/DDBJ whole genome shotgun (WGS) entry which is preliminary data.</text>
</comment>
<sequence length="193" mass="20773">MIVGAHRIAKHAGEPCGDAFTWWQEKQIWSVCLVDGLGHGAEAARASERAIVEAEADRSLPAEEIIGSVDQAIRNSRGAAMSVVQFDTGCRTLRFAGVGNVRMALFRAGEVFRYEGSPGIVGTGIRRPAPETAAWRDGDAVLLWTDGLPARLDVEQLFLTGSPADIARHLAMSPDRRPDDVGVVCCFLGEEPC</sequence>
<evidence type="ECO:0000313" key="3">
    <source>
        <dbReference type="Proteomes" id="UP000613160"/>
    </source>
</evidence>
<dbReference type="SUPFAM" id="SSF81606">
    <property type="entry name" value="PP2C-like"/>
    <property type="match status" value="1"/>
</dbReference>
<accession>A0A917DIL4</accession>
<dbReference type="InterPro" id="IPR039248">
    <property type="entry name" value="Ptase_RsbX"/>
</dbReference>
<dbReference type="RefSeq" id="WP_188855185.1">
    <property type="nucleotide sequence ID" value="NZ_BMJJ01000018.1"/>
</dbReference>
<evidence type="ECO:0000259" key="1">
    <source>
        <dbReference type="SMART" id="SM00331"/>
    </source>
</evidence>
<dbReference type="PANTHER" id="PTHR35801">
    <property type="entry name" value="PHOSPHOSERINE PHOSPHATASE RSBX"/>
    <property type="match status" value="1"/>
</dbReference>
<dbReference type="AlphaFoldDB" id="A0A917DIL4"/>
<proteinExistence type="predicted"/>
<feature type="domain" description="PPM-type phosphatase" evidence="1">
    <location>
        <begin position="3"/>
        <end position="188"/>
    </location>
</feature>
<keyword evidence="3" id="KW-1185">Reference proteome</keyword>
<protein>
    <recommendedName>
        <fullName evidence="1">PPM-type phosphatase domain-containing protein</fullName>
    </recommendedName>
</protein>
<reference evidence="2" key="1">
    <citation type="journal article" date="2014" name="Int. J. Syst. Evol. Microbiol.">
        <title>Complete genome sequence of Corynebacterium casei LMG S-19264T (=DSM 44701T), isolated from a smear-ripened cheese.</title>
        <authorList>
            <consortium name="US DOE Joint Genome Institute (JGI-PGF)"/>
            <person name="Walter F."/>
            <person name="Albersmeier A."/>
            <person name="Kalinowski J."/>
            <person name="Ruckert C."/>
        </authorList>
    </citation>
    <scope>NUCLEOTIDE SEQUENCE</scope>
    <source>
        <strain evidence="2">CGMCC 1.15493</strain>
    </source>
</reference>
<name>A0A917DIL4_9HYPH</name>
<dbReference type="Proteomes" id="UP000613160">
    <property type="component" value="Unassembled WGS sequence"/>
</dbReference>
<dbReference type="EMBL" id="BMJJ01000018">
    <property type="protein sequence ID" value="GGD41562.1"/>
    <property type="molecule type" value="Genomic_DNA"/>
</dbReference>
<evidence type="ECO:0000313" key="2">
    <source>
        <dbReference type="EMBL" id="GGD41562.1"/>
    </source>
</evidence>
<dbReference type="InterPro" id="IPR036457">
    <property type="entry name" value="PPM-type-like_dom_sf"/>
</dbReference>
<reference evidence="2" key="2">
    <citation type="submission" date="2020-09" db="EMBL/GenBank/DDBJ databases">
        <authorList>
            <person name="Sun Q."/>
            <person name="Zhou Y."/>
        </authorList>
    </citation>
    <scope>NUCLEOTIDE SEQUENCE</scope>
    <source>
        <strain evidence="2">CGMCC 1.15493</strain>
    </source>
</reference>
<organism evidence="2 3">
    <name type="scientific">Aureimonas glaciei</name>
    <dbReference type="NCBI Taxonomy" id="1776957"/>
    <lineage>
        <taxon>Bacteria</taxon>
        <taxon>Pseudomonadati</taxon>
        <taxon>Pseudomonadota</taxon>
        <taxon>Alphaproteobacteria</taxon>
        <taxon>Hyphomicrobiales</taxon>
        <taxon>Aurantimonadaceae</taxon>
        <taxon>Aureimonas</taxon>
    </lineage>
</organism>
<dbReference type="SMART" id="SM00331">
    <property type="entry name" value="PP2C_SIG"/>
    <property type="match status" value="1"/>
</dbReference>
<dbReference type="PANTHER" id="PTHR35801:SF1">
    <property type="entry name" value="PHOSPHOSERINE PHOSPHATASE RSBX"/>
    <property type="match status" value="1"/>
</dbReference>
<dbReference type="InterPro" id="IPR001932">
    <property type="entry name" value="PPM-type_phosphatase-like_dom"/>
</dbReference>
<dbReference type="Gene3D" id="3.60.40.10">
    <property type="entry name" value="PPM-type phosphatase domain"/>
    <property type="match status" value="1"/>
</dbReference>
<dbReference type="Pfam" id="PF07228">
    <property type="entry name" value="SpoIIE"/>
    <property type="match status" value="1"/>
</dbReference>
<gene>
    <name evidence="2" type="ORF">GCM10011335_50270</name>
</gene>